<dbReference type="PANTHER" id="PTHR31425:SF37">
    <property type="entry name" value="FT-INTERACTING PROTEIN 1"/>
    <property type="match status" value="1"/>
</dbReference>
<evidence type="ECO:0000313" key="4">
    <source>
        <dbReference type="Proteomes" id="UP000712600"/>
    </source>
</evidence>
<dbReference type="Pfam" id="PF08372">
    <property type="entry name" value="PRT_C"/>
    <property type="match status" value="1"/>
</dbReference>
<accession>A0A8S9NLJ9</accession>
<evidence type="ECO:0000256" key="1">
    <source>
        <dbReference type="ARBA" id="ARBA00022737"/>
    </source>
</evidence>
<keyword evidence="1" id="KW-0677">Repeat</keyword>
<proteinExistence type="predicted"/>
<feature type="domain" description="Multiple C2" evidence="2">
    <location>
        <begin position="23"/>
        <end position="64"/>
    </location>
</feature>
<dbReference type="InterPro" id="IPR047259">
    <property type="entry name" value="QUIRKY-like"/>
</dbReference>
<name>A0A8S9NLJ9_BRACR</name>
<dbReference type="EMBL" id="QGKX02001621">
    <property type="protein sequence ID" value="KAF3504792.1"/>
    <property type="molecule type" value="Genomic_DNA"/>
</dbReference>
<dbReference type="AlphaFoldDB" id="A0A8S9NLJ9"/>
<protein>
    <recommendedName>
        <fullName evidence="2">Multiple C2 domain-containing protein</fullName>
    </recommendedName>
</protein>
<dbReference type="Proteomes" id="UP000712600">
    <property type="component" value="Unassembled WGS sequence"/>
</dbReference>
<comment type="caution">
    <text evidence="3">The sequence shown here is derived from an EMBL/GenBank/DDBJ whole genome shotgun (WGS) entry which is preliminary data.</text>
</comment>
<evidence type="ECO:0000313" key="3">
    <source>
        <dbReference type="EMBL" id="KAF3504792.1"/>
    </source>
</evidence>
<dbReference type="InterPro" id="IPR013583">
    <property type="entry name" value="MCTP_C"/>
</dbReference>
<evidence type="ECO:0000259" key="2">
    <source>
        <dbReference type="Pfam" id="PF08372"/>
    </source>
</evidence>
<reference evidence="3" key="1">
    <citation type="submission" date="2019-12" db="EMBL/GenBank/DDBJ databases">
        <title>Genome sequencing and annotation of Brassica cretica.</title>
        <authorList>
            <person name="Studholme D.J."/>
            <person name="Sarris P."/>
        </authorList>
    </citation>
    <scope>NUCLEOTIDE SEQUENCE</scope>
    <source>
        <strain evidence="3">PFS-109/04</strain>
        <tissue evidence="3">Leaf</tissue>
    </source>
</reference>
<sequence length="91" mass="10309">MGAVQLAVSGTSGSGLGILLTWTQIKISWAEAASPDELDEEYDIFPTSKGQDVVKMRYEYDRMRQPKFRSKMPSAPSNFFRKWPSKADMML</sequence>
<dbReference type="PANTHER" id="PTHR31425">
    <property type="entry name" value="PHOSPHORIBOSYLANTHRANILATE TRANSFERASE ISOFORM 1"/>
    <property type="match status" value="1"/>
</dbReference>
<gene>
    <name evidence="3" type="ORF">F2Q69_00045373</name>
</gene>
<organism evidence="3 4">
    <name type="scientific">Brassica cretica</name>
    <name type="common">Mustard</name>
    <dbReference type="NCBI Taxonomy" id="69181"/>
    <lineage>
        <taxon>Eukaryota</taxon>
        <taxon>Viridiplantae</taxon>
        <taxon>Streptophyta</taxon>
        <taxon>Embryophyta</taxon>
        <taxon>Tracheophyta</taxon>
        <taxon>Spermatophyta</taxon>
        <taxon>Magnoliopsida</taxon>
        <taxon>eudicotyledons</taxon>
        <taxon>Gunneridae</taxon>
        <taxon>Pentapetalae</taxon>
        <taxon>rosids</taxon>
        <taxon>malvids</taxon>
        <taxon>Brassicales</taxon>
        <taxon>Brassicaceae</taxon>
        <taxon>Brassiceae</taxon>
        <taxon>Brassica</taxon>
    </lineage>
</organism>